<comment type="similarity">
    <text evidence="7">Belongs to the DHHC palmitoyltransferase family. PFA5 subfamily.</text>
</comment>
<evidence type="ECO:0000256" key="2">
    <source>
        <dbReference type="ARBA" id="ARBA00022679"/>
    </source>
</evidence>
<keyword evidence="5 8" id="KW-0472">Membrane</keyword>
<evidence type="ECO:0000256" key="3">
    <source>
        <dbReference type="ARBA" id="ARBA00022692"/>
    </source>
</evidence>
<proteinExistence type="inferred from homology"/>
<feature type="transmembrane region" description="Helical" evidence="8">
    <location>
        <begin position="79"/>
        <end position="106"/>
    </location>
</feature>
<comment type="domain">
    <text evidence="8">The DHHC domain is required for palmitoyltransferase activity.</text>
</comment>
<feature type="compositionally biased region" description="Basic and acidic residues" evidence="9">
    <location>
        <begin position="441"/>
        <end position="454"/>
    </location>
</feature>
<dbReference type="Pfam" id="PF01529">
    <property type="entry name" value="DHHC"/>
    <property type="match status" value="1"/>
</dbReference>
<evidence type="ECO:0000256" key="6">
    <source>
        <dbReference type="ARBA" id="ARBA00023315"/>
    </source>
</evidence>
<feature type="transmembrane region" description="Helical" evidence="8">
    <location>
        <begin position="381"/>
        <end position="401"/>
    </location>
</feature>
<dbReference type="GO" id="GO:0005783">
    <property type="term" value="C:endoplasmic reticulum"/>
    <property type="evidence" value="ECO:0007669"/>
    <property type="project" value="TreeGrafter"/>
</dbReference>
<dbReference type="PROSITE" id="PS50216">
    <property type="entry name" value="DHHC"/>
    <property type="match status" value="1"/>
</dbReference>
<keyword evidence="2 8" id="KW-0808">Transferase</keyword>
<keyword evidence="12" id="KW-1185">Reference proteome</keyword>
<evidence type="ECO:0000259" key="10">
    <source>
        <dbReference type="Pfam" id="PF01529"/>
    </source>
</evidence>
<dbReference type="PANTHER" id="PTHR22883:SF23">
    <property type="entry name" value="PALMITOYLTRANSFERASE ZDHHC6"/>
    <property type="match status" value="1"/>
</dbReference>
<dbReference type="EMBL" id="BLBS01000030">
    <property type="protein sequence ID" value="GET88816.1"/>
    <property type="molecule type" value="Genomic_DNA"/>
</dbReference>
<gene>
    <name evidence="11" type="ORF">LtaPh_2317200</name>
</gene>
<keyword evidence="4 8" id="KW-1133">Transmembrane helix</keyword>
<dbReference type="InterPro" id="IPR001594">
    <property type="entry name" value="Palmitoyltrfase_DHHC"/>
</dbReference>
<feature type="transmembrane region" description="Helical" evidence="8">
    <location>
        <begin position="346"/>
        <end position="369"/>
    </location>
</feature>
<dbReference type="GO" id="GO:0019706">
    <property type="term" value="F:protein-cysteine S-palmitoyltransferase activity"/>
    <property type="evidence" value="ECO:0007669"/>
    <property type="project" value="UniProtKB-EC"/>
</dbReference>
<sequence>MRGEHGGHAHHGNGGGKVNKSLRFLNVHVHPEPTKGFRENCMMCCGYCTPVVVAVIIMALGLSSDVYSVYLIVLHRHDAWRIIVCLLVFILTTVMDLLVLWSYYAVIFGSPGFVPREPWAHPPLYAGPLPRLHDRAEQSVTQPLHQGAPPQQLTPVGPQQPQAGSLDSLSTQSSNVPSLRRAHASTNVLVPSCEDTDCRSPPRSSHTKLPPASACALEADNGTCTTSLIPANTGTPQGGDDTDVATVPADEASLSPFQYVKPTGHSHVPLAGSPVQHPPNSNQPISPNPYKVTTLDRNGRLRFCHACQLYKPDRAHHCSICCRCVYNFDHHCPFVNNCVGRNNYKLFLIFLLYSGVGATLGGCLMLVTIFVVDTAESMQKLIWVMVPAVDLTLGLSLLMFYSQHRNLLSNGQSTLESLTEAGVQTSWGNRCAHRRPSLTPEQKEEAARQRKKEIERHQRTLMGKESPWWRRYAPLPVRKDDTADDTVPMTV</sequence>
<feature type="compositionally biased region" description="Polar residues" evidence="9">
    <location>
        <begin position="138"/>
        <end position="177"/>
    </location>
</feature>
<evidence type="ECO:0000256" key="7">
    <source>
        <dbReference type="ARBA" id="ARBA00038298"/>
    </source>
</evidence>
<comment type="catalytic activity">
    <reaction evidence="8">
        <text>L-cysteinyl-[protein] + hexadecanoyl-CoA = S-hexadecanoyl-L-cysteinyl-[protein] + CoA</text>
        <dbReference type="Rhea" id="RHEA:36683"/>
        <dbReference type="Rhea" id="RHEA-COMP:10131"/>
        <dbReference type="Rhea" id="RHEA-COMP:11032"/>
        <dbReference type="ChEBI" id="CHEBI:29950"/>
        <dbReference type="ChEBI" id="CHEBI:57287"/>
        <dbReference type="ChEBI" id="CHEBI:57379"/>
        <dbReference type="ChEBI" id="CHEBI:74151"/>
        <dbReference type="EC" id="2.3.1.225"/>
    </reaction>
</comment>
<organism evidence="11 12">
    <name type="scientific">Leishmania tarentolae</name>
    <name type="common">Sauroleishmania tarentolae</name>
    <dbReference type="NCBI Taxonomy" id="5689"/>
    <lineage>
        <taxon>Eukaryota</taxon>
        <taxon>Discoba</taxon>
        <taxon>Euglenozoa</taxon>
        <taxon>Kinetoplastea</taxon>
        <taxon>Metakinetoplastina</taxon>
        <taxon>Trypanosomatida</taxon>
        <taxon>Trypanosomatidae</taxon>
        <taxon>Leishmaniinae</taxon>
        <taxon>Leishmania</taxon>
        <taxon>lizard Leishmania</taxon>
    </lineage>
</organism>
<accession>A0A640KGH8</accession>
<evidence type="ECO:0000256" key="1">
    <source>
        <dbReference type="ARBA" id="ARBA00004141"/>
    </source>
</evidence>
<evidence type="ECO:0000256" key="9">
    <source>
        <dbReference type="SAM" id="MobiDB-lite"/>
    </source>
</evidence>
<dbReference type="EC" id="2.3.1.225" evidence="8"/>
<reference evidence="11" key="1">
    <citation type="submission" date="2019-11" db="EMBL/GenBank/DDBJ databases">
        <title>Leishmania tarentolae CDS.</title>
        <authorList>
            <person name="Goto Y."/>
            <person name="Yamagishi J."/>
        </authorList>
    </citation>
    <scope>NUCLEOTIDE SEQUENCE [LARGE SCALE GENOMIC DNA]</scope>
    <source>
        <strain evidence="11">Parrot Tar II</strain>
    </source>
</reference>
<evidence type="ECO:0000313" key="11">
    <source>
        <dbReference type="EMBL" id="GET88816.1"/>
    </source>
</evidence>
<evidence type="ECO:0000256" key="4">
    <source>
        <dbReference type="ARBA" id="ARBA00022989"/>
    </source>
</evidence>
<dbReference type="Proteomes" id="UP000419144">
    <property type="component" value="Unassembled WGS sequence"/>
</dbReference>
<evidence type="ECO:0000313" key="12">
    <source>
        <dbReference type="Proteomes" id="UP000419144"/>
    </source>
</evidence>
<feature type="transmembrane region" description="Helical" evidence="8">
    <location>
        <begin position="47"/>
        <end position="73"/>
    </location>
</feature>
<dbReference type="GO" id="GO:0005794">
    <property type="term" value="C:Golgi apparatus"/>
    <property type="evidence" value="ECO:0007669"/>
    <property type="project" value="TreeGrafter"/>
</dbReference>
<feature type="region of interest" description="Disordered" evidence="9">
    <location>
        <begin position="430"/>
        <end position="454"/>
    </location>
</feature>
<dbReference type="AlphaFoldDB" id="A0A640KGH8"/>
<protein>
    <recommendedName>
        <fullName evidence="8">Palmitoyltransferase</fullName>
        <ecNumber evidence="8">2.3.1.225</ecNumber>
    </recommendedName>
</protein>
<dbReference type="GO" id="GO:0006612">
    <property type="term" value="P:protein targeting to membrane"/>
    <property type="evidence" value="ECO:0007669"/>
    <property type="project" value="TreeGrafter"/>
</dbReference>
<name>A0A640KGH8_LEITA</name>
<comment type="caution">
    <text evidence="11">The sequence shown here is derived from an EMBL/GenBank/DDBJ whole genome shotgun (WGS) entry which is preliminary data.</text>
</comment>
<dbReference type="OrthoDB" id="331948at2759"/>
<feature type="region of interest" description="Disordered" evidence="9">
    <location>
        <begin position="137"/>
        <end position="212"/>
    </location>
</feature>
<dbReference type="PANTHER" id="PTHR22883">
    <property type="entry name" value="ZINC FINGER DHHC DOMAIN CONTAINING PROTEIN"/>
    <property type="match status" value="1"/>
</dbReference>
<dbReference type="VEuPathDB" id="TriTrypDB:LtaPh_2317200"/>
<evidence type="ECO:0000256" key="5">
    <source>
        <dbReference type="ARBA" id="ARBA00023136"/>
    </source>
</evidence>
<keyword evidence="6 8" id="KW-0012">Acyltransferase</keyword>
<dbReference type="GO" id="GO:0016020">
    <property type="term" value="C:membrane"/>
    <property type="evidence" value="ECO:0007669"/>
    <property type="project" value="UniProtKB-SubCell"/>
</dbReference>
<comment type="subcellular location">
    <subcellularLocation>
        <location evidence="1">Membrane</location>
        <topology evidence="1">Multi-pass membrane protein</topology>
    </subcellularLocation>
</comment>
<dbReference type="InterPro" id="IPR039859">
    <property type="entry name" value="PFA4/ZDH16/20/ERF2-like"/>
</dbReference>
<feature type="domain" description="Palmitoyltransferase DHHC" evidence="10">
    <location>
        <begin position="299"/>
        <end position="418"/>
    </location>
</feature>
<evidence type="ECO:0000256" key="8">
    <source>
        <dbReference type="RuleBase" id="RU079119"/>
    </source>
</evidence>
<keyword evidence="3 8" id="KW-0812">Transmembrane</keyword>